<dbReference type="Gene3D" id="3.10.129.10">
    <property type="entry name" value="Hotdog Thioesterase"/>
    <property type="match status" value="1"/>
</dbReference>
<dbReference type="InterPro" id="IPR006683">
    <property type="entry name" value="Thioestr_dom"/>
</dbReference>
<keyword evidence="3" id="KW-1185">Reference proteome</keyword>
<dbReference type="Pfam" id="PF03061">
    <property type="entry name" value="4HBT"/>
    <property type="match status" value="1"/>
</dbReference>
<dbReference type="PANTHER" id="PTHR47260">
    <property type="entry name" value="UPF0644 PROTEIN PB2B4.06"/>
    <property type="match status" value="1"/>
</dbReference>
<dbReference type="CDD" id="cd03443">
    <property type="entry name" value="PaaI_thioesterase"/>
    <property type="match status" value="1"/>
</dbReference>
<feature type="domain" description="Thioesterase" evidence="1">
    <location>
        <begin position="91"/>
        <end position="175"/>
    </location>
</feature>
<sequence>MTSAEEIHFRQIPWCADLLRDPEWKSCSTSSRKAKGSTEDSFFAETLKSDRTIRKLLSMYREACEDLDPPIREVRTLMDLGNGVNGHPDLCHGGFVATMLDEVCGVLLTINLEREQNLKRGQFAHTSLNLFTAYININYKKPVPTPSVVLCTAKIDKRVRNKLYVLGTVEDGNGTIYATSEALFVEPRSKI</sequence>
<reference evidence="2 3" key="1">
    <citation type="journal article" date="2016" name="Nat. Commun.">
        <title>Ectomycorrhizal ecology is imprinted in the genome of the dominant symbiotic fungus Cenococcum geophilum.</title>
        <authorList>
            <consortium name="DOE Joint Genome Institute"/>
            <person name="Peter M."/>
            <person name="Kohler A."/>
            <person name="Ohm R.A."/>
            <person name="Kuo A."/>
            <person name="Krutzmann J."/>
            <person name="Morin E."/>
            <person name="Arend M."/>
            <person name="Barry K.W."/>
            <person name="Binder M."/>
            <person name="Choi C."/>
            <person name="Clum A."/>
            <person name="Copeland A."/>
            <person name="Grisel N."/>
            <person name="Haridas S."/>
            <person name="Kipfer T."/>
            <person name="LaButti K."/>
            <person name="Lindquist E."/>
            <person name="Lipzen A."/>
            <person name="Maire R."/>
            <person name="Meier B."/>
            <person name="Mihaltcheva S."/>
            <person name="Molinier V."/>
            <person name="Murat C."/>
            <person name="Poggeler S."/>
            <person name="Quandt C.A."/>
            <person name="Sperisen C."/>
            <person name="Tritt A."/>
            <person name="Tisserant E."/>
            <person name="Crous P.W."/>
            <person name="Henrissat B."/>
            <person name="Nehls U."/>
            <person name="Egli S."/>
            <person name="Spatafora J.W."/>
            <person name="Grigoriev I.V."/>
            <person name="Martin F.M."/>
        </authorList>
    </citation>
    <scope>NUCLEOTIDE SEQUENCE [LARGE SCALE GENOMIC DNA]</scope>
    <source>
        <strain evidence="2 3">CBS 459.81</strain>
    </source>
</reference>
<dbReference type="PANTHER" id="PTHR47260:SF3">
    <property type="entry name" value="THIOESTERASE FAMILY PROTEIN (AFU_ORTHOLOGUE AFUA_7G03960)"/>
    <property type="match status" value="1"/>
</dbReference>
<evidence type="ECO:0000313" key="3">
    <source>
        <dbReference type="Proteomes" id="UP000250266"/>
    </source>
</evidence>
<dbReference type="InterPro" id="IPR052061">
    <property type="entry name" value="PTE-AB_protein"/>
</dbReference>
<accession>A0A8E2EG82</accession>
<name>A0A8E2EG82_9PEZI</name>
<dbReference type="InterPro" id="IPR029069">
    <property type="entry name" value="HotDog_dom_sf"/>
</dbReference>
<dbReference type="SUPFAM" id="SSF54637">
    <property type="entry name" value="Thioesterase/thiol ester dehydrase-isomerase"/>
    <property type="match status" value="1"/>
</dbReference>
<evidence type="ECO:0000259" key="1">
    <source>
        <dbReference type="Pfam" id="PF03061"/>
    </source>
</evidence>
<dbReference type="AlphaFoldDB" id="A0A8E2EG82"/>
<proteinExistence type="predicted"/>
<dbReference type="EMBL" id="KV744864">
    <property type="protein sequence ID" value="OCK83288.1"/>
    <property type="molecule type" value="Genomic_DNA"/>
</dbReference>
<evidence type="ECO:0000313" key="2">
    <source>
        <dbReference type="EMBL" id="OCK83288.1"/>
    </source>
</evidence>
<gene>
    <name evidence="2" type="ORF">K432DRAFT_322512</name>
</gene>
<dbReference type="Proteomes" id="UP000250266">
    <property type="component" value="Unassembled WGS sequence"/>
</dbReference>
<protein>
    <recommendedName>
        <fullName evidence="1">Thioesterase domain-containing protein</fullName>
    </recommendedName>
</protein>
<dbReference type="OrthoDB" id="506431at2759"/>
<organism evidence="2 3">
    <name type="scientific">Lepidopterella palustris CBS 459.81</name>
    <dbReference type="NCBI Taxonomy" id="1314670"/>
    <lineage>
        <taxon>Eukaryota</taxon>
        <taxon>Fungi</taxon>
        <taxon>Dikarya</taxon>
        <taxon>Ascomycota</taxon>
        <taxon>Pezizomycotina</taxon>
        <taxon>Dothideomycetes</taxon>
        <taxon>Pleosporomycetidae</taxon>
        <taxon>Mytilinidiales</taxon>
        <taxon>Argynnaceae</taxon>
        <taxon>Lepidopterella</taxon>
    </lineage>
</organism>